<dbReference type="Pfam" id="PF00561">
    <property type="entry name" value="Abhydrolase_1"/>
    <property type="match status" value="1"/>
</dbReference>
<reference evidence="2" key="1">
    <citation type="submission" date="2022-06" db="EMBL/GenBank/DDBJ databases">
        <title>Sneathiella actinostolidae sp. nov., isolated from a sea anemonein the Western Pacific Ocean.</title>
        <authorList>
            <person name="Wei M.J."/>
        </authorList>
    </citation>
    <scope>NUCLEOTIDE SEQUENCE</scope>
    <source>
        <strain evidence="2">PHK-P5</strain>
    </source>
</reference>
<keyword evidence="3" id="KW-1185">Reference proteome</keyword>
<dbReference type="InterPro" id="IPR029058">
    <property type="entry name" value="AB_hydrolase_fold"/>
</dbReference>
<evidence type="ECO:0000259" key="1">
    <source>
        <dbReference type="Pfam" id="PF00561"/>
    </source>
</evidence>
<dbReference type="Gene3D" id="3.40.50.1820">
    <property type="entry name" value="alpha/beta hydrolase"/>
    <property type="match status" value="1"/>
</dbReference>
<proteinExistence type="predicted"/>
<dbReference type="InterPro" id="IPR050471">
    <property type="entry name" value="AB_hydrolase"/>
</dbReference>
<evidence type="ECO:0000313" key="3">
    <source>
        <dbReference type="Proteomes" id="UP001056291"/>
    </source>
</evidence>
<accession>A0ABY4W8A5</accession>
<dbReference type="RefSeq" id="WP_251937454.1">
    <property type="nucleotide sequence ID" value="NZ_CP098747.1"/>
</dbReference>
<feature type="domain" description="AB hydrolase-1" evidence="1">
    <location>
        <begin position="25"/>
        <end position="248"/>
    </location>
</feature>
<name>A0ABY4W8A5_9PROT</name>
<sequence>MIITVNGVDLDTRLEGPENAPVVTLGHSLCCDLTAWDELTNELKHEYRVLRYSLRGHGQSAGVEGPYTFRMLATDVAAIQDHYDIKTSHFVGLSIGGMIGQKFALMYPERVKSLVISSSLCELPEGAAAIWPERIREVQENGIEAQVESSMARWFAEGALNHRPDLDARVRAMIKGTSVDGYVGCSQAIQAIDLVDLIPAIEASTLVIVGRQDMGTPIASSELIHRQIEDSKMVILENASHQAAMEKPDEFNAFVRVHLAENA</sequence>
<dbReference type="SUPFAM" id="SSF53474">
    <property type="entry name" value="alpha/beta-Hydrolases"/>
    <property type="match status" value="1"/>
</dbReference>
<evidence type="ECO:0000313" key="2">
    <source>
        <dbReference type="EMBL" id="USG63014.1"/>
    </source>
</evidence>
<organism evidence="2 3">
    <name type="scientific">Sneathiella marina</name>
    <dbReference type="NCBI Taxonomy" id="2950108"/>
    <lineage>
        <taxon>Bacteria</taxon>
        <taxon>Pseudomonadati</taxon>
        <taxon>Pseudomonadota</taxon>
        <taxon>Alphaproteobacteria</taxon>
        <taxon>Sneathiellales</taxon>
        <taxon>Sneathiellaceae</taxon>
        <taxon>Sneathiella</taxon>
    </lineage>
</organism>
<dbReference type="PRINTS" id="PR00111">
    <property type="entry name" value="ABHYDROLASE"/>
</dbReference>
<dbReference type="Proteomes" id="UP001056291">
    <property type="component" value="Chromosome"/>
</dbReference>
<dbReference type="InterPro" id="IPR000073">
    <property type="entry name" value="AB_hydrolase_1"/>
</dbReference>
<keyword evidence="2" id="KW-0378">Hydrolase</keyword>
<dbReference type="GO" id="GO:0016787">
    <property type="term" value="F:hydrolase activity"/>
    <property type="evidence" value="ECO:0007669"/>
    <property type="project" value="UniProtKB-KW"/>
</dbReference>
<dbReference type="EMBL" id="CP098747">
    <property type="protein sequence ID" value="USG63014.1"/>
    <property type="molecule type" value="Genomic_DNA"/>
</dbReference>
<gene>
    <name evidence="2" type="ORF">NBZ79_08485</name>
</gene>
<dbReference type="PANTHER" id="PTHR43433">
    <property type="entry name" value="HYDROLASE, ALPHA/BETA FOLD FAMILY PROTEIN"/>
    <property type="match status" value="1"/>
</dbReference>
<protein>
    <submittedName>
        <fullName evidence="2">Alpha/beta hydrolase</fullName>
    </submittedName>
</protein>
<dbReference type="PANTHER" id="PTHR43433:SF5">
    <property type="entry name" value="AB HYDROLASE-1 DOMAIN-CONTAINING PROTEIN"/>
    <property type="match status" value="1"/>
</dbReference>